<evidence type="ECO:0000313" key="8">
    <source>
        <dbReference type="Proteomes" id="UP000792457"/>
    </source>
</evidence>
<dbReference type="UniPathway" id="UPA00142">
    <property type="reaction ID" value="UER00209"/>
</dbReference>
<evidence type="ECO:0000313" key="7">
    <source>
        <dbReference type="EMBL" id="KAG8240085.1"/>
    </source>
</evidence>
<dbReference type="EMBL" id="KZ311244">
    <property type="protein sequence ID" value="KAG8240085.1"/>
    <property type="molecule type" value="Genomic_DNA"/>
</dbReference>
<feature type="non-terminal residue" evidence="7">
    <location>
        <position position="108"/>
    </location>
</feature>
<dbReference type="PANTHER" id="PTHR11164">
    <property type="entry name" value="GLUTAMATE CYSTEINE LIGASE"/>
    <property type="match status" value="1"/>
</dbReference>
<protein>
    <recommendedName>
        <fullName evidence="1 6">Glutamate--cysteine ligase</fullName>
        <ecNumber evidence="1 6">6.3.2.2</ecNumber>
    </recommendedName>
    <alternativeName>
        <fullName evidence="6">Gamma-ECS</fullName>
    </alternativeName>
    <alternativeName>
        <fullName evidence="6">Gamma-glutamylcysteine synthetase</fullName>
    </alternativeName>
</protein>
<dbReference type="EC" id="6.3.2.2" evidence="1 6"/>
<comment type="pathway">
    <text evidence="6">Sulfur metabolism; glutathione biosynthesis; glutathione from L-cysteine and L-glutamate: step 1/2.</text>
</comment>
<evidence type="ECO:0000256" key="4">
    <source>
        <dbReference type="ARBA" id="ARBA00022741"/>
    </source>
</evidence>
<dbReference type="GO" id="GO:0004357">
    <property type="term" value="F:glutamate-cysteine ligase activity"/>
    <property type="evidence" value="ECO:0007669"/>
    <property type="project" value="UniProtKB-UniRule"/>
</dbReference>
<keyword evidence="4 6" id="KW-0547">Nucleotide-binding</keyword>
<keyword evidence="8" id="KW-1185">Reference proteome</keyword>
<dbReference type="OrthoDB" id="10064608at2759"/>
<comment type="similarity">
    <text evidence="6">Belongs to the glutamate--cysteine ligase type 3 family.</text>
</comment>
<proteinExistence type="inferred from homology"/>
<dbReference type="GO" id="GO:0006750">
    <property type="term" value="P:glutathione biosynthetic process"/>
    <property type="evidence" value="ECO:0007669"/>
    <property type="project" value="UniProtKB-UniRule"/>
</dbReference>
<organism evidence="7 8">
    <name type="scientific">Ladona fulva</name>
    <name type="common">Scarce chaser dragonfly</name>
    <name type="synonym">Libellula fulva</name>
    <dbReference type="NCBI Taxonomy" id="123851"/>
    <lineage>
        <taxon>Eukaryota</taxon>
        <taxon>Metazoa</taxon>
        <taxon>Ecdysozoa</taxon>
        <taxon>Arthropoda</taxon>
        <taxon>Hexapoda</taxon>
        <taxon>Insecta</taxon>
        <taxon>Pterygota</taxon>
        <taxon>Palaeoptera</taxon>
        <taxon>Odonata</taxon>
        <taxon>Epiprocta</taxon>
        <taxon>Anisoptera</taxon>
        <taxon>Libelluloidea</taxon>
        <taxon>Libellulidae</taxon>
        <taxon>Ladona</taxon>
    </lineage>
</organism>
<comment type="catalytic activity">
    <reaction evidence="6">
        <text>L-cysteine + L-glutamate + ATP = gamma-L-glutamyl-L-cysteine + ADP + phosphate + H(+)</text>
        <dbReference type="Rhea" id="RHEA:13285"/>
        <dbReference type="ChEBI" id="CHEBI:15378"/>
        <dbReference type="ChEBI" id="CHEBI:29985"/>
        <dbReference type="ChEBI" id="CHEBI:30616"/>
        <dbReference type="ChEBI" id="CHEBI:35235"/>
        <dbReference type="ChEBI" id="CHEBI:43474"/>
        <dbReference type="ChEBI" id="CHEBI:58173"/>
        <dbReference type="ChEBI" id="CHEBI:456216"/>
        <dbReference type="EC" id="6.3.2.2"/>
    </reaction>
</comment>
<gene>
    <name evidence="7" type="ORF">J437_LFUL019657</name>
</gene>
<evidence type="ECO:0000256" key="5">
    <source>
        <dbReference type="ARBA" id="ARBA00022840"/>
    </source>
</evidence>
<dbReference type="Pfam" id="PF03074">
    <property type="entry name" value="GCS"/>
    <property type="match status" value="1"/>
</dbReference>
<evidence type="ECO:0000256" key="2">
    <source>
        <dbReference type="ARBA" id="ARBA00022598"/>
    </source>
</evidence>
<dbReference type="PANTHER" id="PTHR11164:SF0">
    <property type="entry name" value="GLUTAMATE--CYSTEINE LIGASE CATALYTIC SUBUNIT"/>
    <property type="match status" value="1"/>
</dbReference>
<dbReference type="InterPro" id="IPR004308">
    <property type="entry name" value="GCS"/>
</dbReference>
<dbReference type="Proteomes" id="UP000792457">
    <property type="component" value="Unassembled WGS sequence"/>
</dbReference>
<evidence type="ECO:0000256" key="3">
    <source>
        <dbReference type="ARBA" id="ARBA00022684"/>
    </source>
</evidence>
<sequence>MLKQIDGIQNKIIPCPELVGAPLISKTQDSVPPTISKAECLTDQYKSLNKNTTIIMEGDFPGLIPLINSYLSGMDVDADTHCTVQQYLKLIQRRASGDLMTTAQWLRK</sequence>
<dbReference type="GO" id="GO:0017109">
    <property type="term" value="C:glutamate-cysteine ligase complex"/>
    <property type="evidence" value="ECO:0007669"/>
    <property type="project" value="TreeGrafter"/>
</dbReference>
<evidence type="ECO:0000256" key="1">
    <source>
        <dbReference type="ARBA" id="ARBA00012220"/>
    </source>
</evidence>
<comment type="caution">
    <text evidence="7">The sequence shown here is derived from an EMBL/GenBank/DDBJ whole genome shotgun (WGS) entry which is preliminary data.</text>
</comment>
<reference evidence="7" key="1">
    <citation type="submission" date="2013-04" db="EMBL/GenBank/DDBJ databases">
        <authorList>
            <person name="Qu J."/>
            <person name="Murali S.C."/>
            <person name="Bandaranaike D."/>
            <person name="Bellair M."/>
            <person name="Blankenburg K."/>
            <person name="Chao H."/>
            <person name="Dinh H."/>
            <person name="Doddapaneni H."/>
            <person name="Downs B."/>
            <person name="Dugan-Rocha S."/>
            <person name="Elkadiri S."/>
            <person name="Gnanaolivu R.D."/>
            <person name="Hernandez B."/>
            <person name="Javaid M."/>
            <person name="Jayaseelan J.C."/>
            <person name="Lee S."/>
            <person name="Li M."/>
            <person name="Ming W."/>
            <person name="Munidasa M."/>
            <person name="Muniz J."/>
            <person name="Nguyen L."/>
            <person name="Ongeri F."/>
            <person name="Osuji N."/>
            <person name="Pu L.-L."/>
            <person name="Puazo M."/>
            <person name="Qu C."/>
            <person name="Quiroz J."/>
            <person name="Raj R."/>
            <person name="Weissenberger G."/>
            <person name="Xin Y."/>
            <person name="Zou X."/>
            <person name="Han Y."/>
            <person name="Richards S."/>
            <person name="Worley K."/>
            <person name="Muzny D."/>
            <person name="Gibbs R."/>
        </authorList>
    </citation>
    <scope>NUCLEOTIDE SEQUENCE</scope>
    <source>
        <strain evidence="7">Sampled in the wild</strain>
    </source>
</reference>
<keyword evidence="2 6" id="KW-0436">Ligase</keyword>
<accession>A0A8K0KSC0</accession>
<dbReference type="GO" id="GO:0005524">
    <property type="term" value="F:ATP binding"/>
    <property type="evidence" value="ECO:0007669"/>
    <property type="project" value="UniProtKB-UniRule"/>
</dbReference>
<name>A0A8K0KSC0_LADFU</name>
<evidence type="ECO:0000256" key="6">
    <source>
        <dbReference type="RuleBase" id="RU367135"/>
    </source>
</evidence>
<reference evidence="7" key="2">
    <citation type="submission" date="2017-10" db="EMBL/GenBank/DDBJ databases">
        <title>Ladona fulva Genome sequencing and assembly.</title>
        <authorList>
            <person name="Murali S."/>
            <person name="Richards S."/>
            <person name="Bandaranaike D."/>
            <person name="Bellair M."/>
            <person name="Blankenburg K."/>
            <person name="Chao H."/>
            <person name="Dinh H."/>
            <person name="Doddapaneni H."/>
            <person name="Dugan-Rocha S."/>
            <person name="Elkadiri S."/>
            <person name="Gnanaolivu R."/>
            <person name="Hernandez B."/>
            <person name="Skinner E."/>
            <person name="Javaid M."/>
            <person name="Lee S."/>
            <person name="Li M."/>
            <person name="Ming W."/>
            <person name="Munidasa M."/>
            <person name="Muniz J."/>
            <person name="Nguyen L."/>
            <person name="Hughes D."/>
            <person name="Osuji N."/>
            <person name="Pu L.-L."/>
            <person name="Puazo M."/>
            <person name="Qu C."/>
            <person name="Quiroz J."/>
            <person name="Raj R."/>
            <person name="Weissenberger G."/>
            <person name="Xin Y."/>
            <person name="Zou X."/>
            <person name="Han Y."/>
            <person name="Worley K."/>
            <person name="Muzny D."/>
            <person name="Gibbs R."/>
        </authorList>
    </citation>
    <scope>NUCLEOTIDE SEQUENCE</scope>
    <source>
        <strain evidence="7">Sampled in the wild</strain>
    </source>
</reference>
<keyword evidence="3 6" id="KW-0317">Glutathione biosynthesis</keyword>
<dbReference type="AlphaFoldDB" id="A0A8K0KSC0"/>
<keyword evidence="5 6" id="KW-0067">ATP-binding</keyword>